<organism evidence="3 4">
    <name type="scientific">Tetradesmus obliquus</name>
    <name type="common">Green alga</name>
    <name type="synonym">Acutodesmus obliquus</name>
    <dbReference type="NCBI Taxonomy" id="3088"/>
    <lineage>
        <taxon>Eukaryota</taxon>
        <taxon>Viridiplantae</taxon>
        <taxon>Chlorophyta</taxon>
        <taxon>core chlorophytes</taxon>
        <taxon>Chlorophyceae</taxon>
        <taxon>CS clade</taxon>
        <taxon>Sphaeropleales</taxon>
        <taxon>Scenedesmaceae</taxon>
        <taxon>Tetradesmus</taxon>
    </lineage>
</organism>
<name>A0A383WC66_TETOB</name>
<feature type="compositionally biased region" description="Polar residues" evidence="1">
    <location>
        <begin position="156"/>
        <end position="167"/>
    </location>
</feature>
<feature type="region of interest" description="Disordered" evidence="1">
    <location>
        <begin position="53"/>
        <end position="185"/>
    </location>
</feature>
<dbReference type="Proteomes" id="UP000256970">
    <property type="component" value="Unassembled WGS sequence"/>
</dbReference>
<sequence>MLQLAAWWQCILQVLSSKSTKEQQYADVRRWMLRLAAWCQHILQVLRLSNSNREQPGAGVEEQPGAGVGEQPGAGVEEQPGAGVEEQQPGAGVEEQQPGAAVEEQQPGAGVGEQPGAGVGEQPGAGVEEQPGAGVEEQQPGAAVEEQPGAAVGEQQPGTAVEEQQQVHARLGEQQPGAAVEEQPEDVVRLRASSLALQQLCSSRLSSALLVRSVAAAAQAAAAPAAAPAAAAPAAADKRNSIQALQWLLRQPSVTVAMVNHCSQQLLAIPGVPLAAAYALVWAGLHVQITGQQLLVRAFEGFEGLDVWVQALSNARVPLEGWAADLPAELRRVCCCDRLEGPINEHLLKGLTPARAADLIAVALNVVGSDHQGHAPGEHFMTFLNVSTLFRQPATAQLPAAAAEALLRLVMQLRHRNAYQSMSNDWLELISQFCKLPAAARLPTATVVELAQQAVQYMSQGPIKTDLAAPLLRLLGGRELTVAQSQALLSLLHGPSAAAAAAQVYRNTRLPGGRTVKAWLASQLKHSLRAARQITAAADARDDAAAAQLVGSQGKAGTAGGM</sequence>
<keyword evidence="4" id="KW-1185">Reference proteome</keyword>
<accession>A0A383WC66</accession>
<feature type="chain" id="PRO_5016797260" description="Fanconi Anaemia group E protein C-terminal domain-containing protein" evidence="2">
    <location>
        <begin position="17"/>
        <end position="562"/>
    </location>
</feature>
<feature type="compositionally biased region" description="Gly residues" evidence="1">
    <location>
        <begin position="109"/>
        <end position="123"/>
    </location>
</feature>
<dbReference type="EMBL" id="FNXT01001211">
    <property type="protein sequence ID" value="SZX74296.1"/>
    <property type="molecule type" value="Genomic_DNA"/>
</dbReference>
<dbReference type="AlphaFoldDB" id="A0A383WC66"/>
<evidence type="ECO:0000313" key="3">
    <source>
        <dbReference type="EMBL" id="SZX74296.1"/>
    </source>
</evidence>
<protein>
    <recommendedName>
        <fullName evidence="5">Fanconi Anaemia group E protein C-terminal domain-containing protein</fullName>
    </recommendedName>
</protein>
<evidence type="ECO:0000313" key="4">
    <source>
        <dbReference type="Proteomes" id="UP000256970"/>
    </source>
</evidence>
<feature type="signal peptide" evidence="2">
    <location>
        <begin position="1"/>
        <end position="16"/>
    </location>
</feature>
<evidence type="ECO:0000256" key="1">
    <source>
        <dbReference type="SAM" id="MobiDB-lite"/>
    </source>
</evidence>
<gene>
    <name evidence="3" type="ORF">BQ4739_LOCUS14586</name>
</gene>
<proteinExistence type="predicted"/>
<evidence type="ECO:0008006" key="5">
    <source>
        <dbReference type="Google" id="ProtNLM"/>
    </source>
</evidence>
<keyword evidence="2" id="KW-0732">Signal</keyword>
<evidence type="ECO:0000256" key="2">
    <source>
        <dbReference type="SAM" id="SignalP"/>
    </source>
</evidence>
<reference evidence="3 4" key="1">
    <citation type="submission" date="2016-10" db="EMBL/GenBank/DDBJ databases">
        <authorList>
            <person name="Cai Z."/>
        </authorList>
    </citation>
    <scope>NUCLEOTIDE SEQUENCE [LARGE SCALE GENOMIC DNA]</scope>
</reference>